<dbReference type="FunFam" id="3.40.50.720:FF:000084">
    <property type="entry name" value="Short-chain dehydrogenase reductase"/>
    <property type="match status" value="1"/>
</dbReference>
<dbReference type="Gene3D" id="3.40.50.720">
    <property type="entry name" value="NAD(P)-binding Rossmann-like Domain"/>
    <property type="match status" value="1"/>
</dbReference>
<dbReference type="KEGG" id="acab:QRX50_34135"/>
<dbReference type="GO" id="GO:0016491">
    <property type="term" value="F:oxidoreductase activity"/>
    <property type="evidence" value="ECO:0007669"/>
    <property type="project" value="UniProtKB-KW"/>
</dbReference>
<dbReference type="RefSeq" id="WP_285967228.1">
    <property type="nucleotide sequence ID" value="NZ_CP127294.1"/>
</dbReference>
<dbReference type="PRINTS" id="PR00081">
    <property type="entry name" value="GDHRDH"/>
</dbReference>
<keyword evidence="2" id="KW-0560">Oxidoreductase</keyword>
<gene>
    <name evidence="3" type="ORF">QRX50_34135</name>
</gene>
<dbReference type="InterPro" id="IPR050259">
    <property type="entry name" value="SDR"/>
</dbReference>
<dbReference type="EMBL" id="CP127294">
    <property type="protein sequence ID" value="WIX76480.1"/>
    <property type="molecule type" value="Genomic_DNA"/>
</dbReference>
<protein>
    <submittedName>
        <fullName evidence="3">SDR family oxidoreductase</fullName>
    </submittedName>
</protein>
<dbReference type="InterPro" id="IPR002347">
    <property type="entry name" value="SDR_fam"/>
</dbReference>
<sequence length="255" mass="25397">MKITELFDLTGRTALVTGASRGIGAAVSRVLSEAGARVVLVGRSVETLAAVARELPGDADVVAADLARPDAPAEILAAAGPVDVLVNNAGSGTGAGFADRLQLADVDEAWAVYLRAPIVLAGLAAAGMAARGGGSVITLSSGAAHRGLPGLSVYSGLRAGAEAATRALAAEWGSRGVRFNAVSPGAVRTTLGAWIVDDDAARAKYLETVPLGRVGEPADVAAAVLFFASPASSYITGQTLIVDGGWVTTAPSPVG</sequence>
<evidence type="ECO:0000313" key="4">
    <source>
        <dbReference type="Proteomes" id="UP001236014"/>
    </source>
</evidence>
<keyword evidence="4" id="KW-1185">Reference proteome</keyword>
<dbReference type="AlphaFoldDB" id="A0A9Y2MPU9"/>
<accession>A0A9Y2MPU9</accession>
<dbReference type="SUPFAM" id="SSF51735">
    <property type="entry name" value="NAD(P)-binding Rossmann-fold domains"/>
    <property type="match status" value="1"/>
</dbReference>
<dbReference type="InterPro" id="IPR036291">
    <property type="entry name" value="NAD(P)-bd_dom_sf"/>
</dbReference>
<comment type="similarity">
    <text evidence="1">Belongs to the short-chain dehydrogenases/reductases (SDR) family.</text>
</comment>
<dbReference type="PRINTS" id="PR00080">
    <property type="entry name" value="SDRFAMILY"/>
</dbReference>
<dbReference type="Proteomes" id="UP001236014">
    <property type="component" value="Chromosome"/>
</dbReference>
<evidence type="ECO:0000313" key="3">
    <source>
        <dbReference type="EMBL" id="WIX76480.1"/>
    </source>
</evidence>
<organism evidence="3 4">
    <name type="scientific">Amycolatopsis carbonis</name>
    <dbReference type="NCBI Taxonomy" id="715471"/>
    <lineage>
        <taxon>Bacteria</taxon>
        <taxon>Bacillati</taxon>
        <taxon>Actinomycetota</taxon>
        <taxon>Actinomycetes</taxon>
        <taxon>Pseudonocardiales</taxon>
        <taxon>Pseudonocardiaceae</taxon>
        <taxon>Amycolatopsis</taxon>
    </lineage>
</organism>
<evidence type="ECO:0000256" key="2">
    <source>
        <dbReference type="ARBA" id="ARBA00023002"/>
    </source>
</evidence>
<proteinExistence type="inferred from homology"/>
<dbReference type="PANTHER" id="PTHR42879">
    <property type="entry name" value="3-OXOACYL-(ACYL-CARRIER-PROTEIN) REDUCTASE"/>
    <property type="match status" value="1"/>
</dbReference>
<dbReference type="CDD" id="cd05233">
    <property type="entry name" value="SDR_c"/>
    <property type="match status" value="1"/>
</dbReference>
<reference evidence="3 4" key="1">
    <citation type="submission" date="2023-06" db="EMBL/GenBank/DDBJ databases">
        <authorList>
            <person name="Oyuntsetseg B."/>
            <person name="Kim S.B."/>
        </authorList>
    </citation>
    <scope>NUCLEOTIDE SEQUENCE [LARGE SCALE GENOMIC DNA]</scope>
    <source>
        <strain evidence="3 4">2-15</strain>
    </source>
</reference>
<evidence type="ECO:0000256" key="1">
    <source>
        <dbReference type="ARBA" id="ARBA00006484"/>
    </source>
</evidence>
<name>A0A9Y2MPU9_9PSEU</name>
<dbReference type="Pfam" id="PF13561">
    <property type="entry name" value="adh_short_C2"/>
    <property type="match status" value="1"/>
</dbReference>